<comment type="similarity">
    <text evidence="3">Belongs to the eukaryotic ribosomal protein eL34 family.</text>
</comment>
<dbReference type="GO" id="GO:0006882">
    <property type="term" value="P:intracellular zinc ion homeostasis"/>
    <property type="evidence" value="ECO:0007669"/>
    <property type="project" value="TreeGrafter"/>
</dbReference>
<dbReference type="InterPro" id="IPR008195">
    <property type="entry name" value="Ribosomal_eL34"/>
</dbReference>
<gene>
    <name evidence="13" type="ORF">SeLEV6574_g05798</name>
</gene>
<accession>A0A507CSB2</accession>
<dbReference type="HAMAP" id="MF_00349">
    <property type="entry name" value="Ribosomal_eL34"/>
    <property type="match status" value="1"/>
</dbReference>
<feature type="transmembrane region" description="Helical" evidence="12">
    <location>
        <begin position="262"/>
        <end position="283"/>
    </location>
</feature>
<dbReference type="Proteomes" id="UP000320475">
    <property type="component" value="Unassembled WGS sequence"/>
</dbReference>
<dbReference type="PRINTS" id="PR01250">
    <property type="entry name" value="RIBOSOMALL34"/>
</dbReference>
<evidence type="ECO:0000256" key="6">
    <source>
        <dbReference type="ARBA" id="ARBA00022989"/>
    </source>
</evidence>
<dbReference type="PANTHER" id="PTHR20855:SF52">
    <property type="entry name" value="ADIPONECTIN RECEPTOR PROTEIN"/>
    <property type="match status" value="1"/>
</dbReference>
<keyword evidence="7 12" id="KW-0472">Membrane</keyword>
<comment type="caution">
    <text evidence="13">The sequence shown here is derived from an EMBL/GenBank/DDBJ whole genome shotgun (WGS) entry which is preliminary data.</text>
</comment>
<feature type="transmembrane region" description="Helical" evidence="12">
    <location>
        <begin position="304"/>
        <end position="327"/>
    </location>
</feature>
<dbReference type="GO" id="GO:0046872">
    <property type="term" value="F:metal ion binding"/>
    <property type="evidence" value="ECO:0007669"/>
    <property type="project" value="UniProtKB-KW"/>
</dbReference>
<dbReference type="OrthoDB" id="529367at2759"/>
<comment type="subcellular location">
    <subcellularLocation>
        <location evidence="1">Membrane</location>
        <topology evidence="1">Multi-pass membrane protein</topology>
    </subcellularLocation>
</comment>
<feature type="binding site" evidence="10">
    <location>
        <position position="156"/>
    </location>
    <ligand>
        <name>Zn(2+)</name>
        <dbReference type="ChEBI" id="CHEBI:29105"/>
    </ligand>
</feature>
<name>A0A507CSB2_9FUNG</name>
<evidence type="ECO:0000256" key="3">
    <source>
        <dbReference type="ARBA" id="ARBA00009875"/>
    </source>
</evidence>
<evidence type="ECO:0000256" key="1">
    <source>
        <dbReference type="ARBA" id="ARBA00004141"/>
    </source>
</evidence>
<dbReference type="InterPro" id="IPR047868">
    <property type="entry name" value="Ribosomal_L34e_arc-type"/>
</dbReference>
<keyword evidence="5" id="KW-0689">Ribosomal protein</keyword>
<comment type="similarity">
    <text evidence="2">Belongs to the ADIPOR family.</text>
</comment>
<dbReference type="GO" id="GO:1990904">
    <property type="term" value="C:ribonucleoprotein complex"/>
    <property type="evidence" value="ECO:0007669"/>
    <property type="project" value="UniProtKB-KW"/>
</dbReference>
<protein>
    <recommendedName>
        <fullName evidence="9">Large ribosomal subunit protein eL34</fullName>
    </recommendedName>
</protein>
<evidence type="ECO:0000313" key="13">
    <source>
        <dbReference type="EMBL" id="TPX42036.1"/>
    </source>
</evidence>
<dbReference type="Gene3D" id="6.20.370.70">
    <property type="match status" value="1"/>
</dbReference>
<dbReference type="Gene3D" id="6.20.340.10">
    <property type="match status" value="1"/>
</dbReference>
<dbReference type="GO" id="GO:0003735">
    <property type="term" value="F:structural constituent of ribosome"/>
    <property type="evidence" value="ECO:0007669"/>
    <property type="project" value="InterPro"/>
</dbReference>
<evidence type="ECO:0000256" key="10">
    <source>
        <dbReference type="PIRSR" id="PIRSR604254-1"/>
    </source>
</evidence>
<keyword evidence="10" id="KW-0862">Zinc</keyword>
<dbReference type="Pfam" id="PF03006">
    <property type="entry name" value="HlyIII"/>
    <property type="match status" value="1"/>
</dbReference>
<dbReference type="VEuPathDB" id="FungiDB:SeMB42_g02037"/>
<feature type="region of interest" description="Disordered" evidence="11">
    <location>
        <begin position="20"/>
        <end position="42"/>
    </location>
</feature>
<keyword evidence="6 12" id="KW-1133">Transmembrane helix</keyword>
<feature type="transmembrane region" description="Helical" evidence="12">
    <location>
        <begin position="233"/>
        <end position="256"/>
    </location>
</feature>
<evidence type="ECO:0000256" key="2">
    <source>
        <dbReference type="ARBA" id="ARBA00007018"/>
    </source>
</evidence>
<evidence type="ECO:0000256" key="7">
    <source>
        <dbReference type="ARBA" id="ARBA00023136"/>
    </source>
</evidence>
<evidence type="ECO:0000256" key="4">
    <source>
        <dbReference type="ARBA" id="ARBA00022692"/>
    </source>
</evidence>
<evidence type="ECO:0000256" key="11">
    <source>
        <dbReference type="SAM" id="MobiDB-lite"/>
    </source>
</evidence>
<feature type="transmembrane region" description="Helical" evidence="12">
    <location>
        <begin position="172"/>
        <end position="193"/>
    </location>
</feature>
<dbReference type="GO" id="GO:0006412">
    <property type="term" value="P:translation"/>
    <property type="evidence" value="ECO:0007669"/>
    <property type="project" value="InterPro"/>
</dbReference>
<evidence type="ECO:0000256" key="8">
    <source>
        <dbReference type="ARBA" id="ARBA00023274"/>
    </source>
</evidence>
<dbReference type="PANTHER" id="PTHR20855">
    <property type="entry name" value="ADIPOR/PROGESTIN RECEPTOR-RELATED"/>
    <property type="match status" value="1"/>
</dbReference>
<reference evidence="13 14" key="1">
    <citation type="journal article" date="2019" name="Sci. Rep.">
        <title>Comparative genomics of chytrid fungi reveal insights into the obligate biotrophic and pathogenic lifestyle of Synchytrium endobioticum.</title>
        <authorList>
            <person name="van de Vossenberg B.T.L.H."/>
            <person name="Warris S."/>
            <person name="Nguyen H.D.T."/>
            <person name="van Gent-Pelzer M.P.E."/>
            <person name="Joly D.L."/>
            <person name="van de Geest H.C."/>
            <person name="Bonants P.J.M."/>
            <person name="Smith D.S."/>
            <person name="Levesque C.A."/>
            <person name="van der Lee T.A.J."/>
        </authorList>
    </citation>
    <scope>NUCLEOTIDE SEQUENCE [LARGE SCALE GENOMIC DNA]</scope>
    <source>
        <strain evidence="13 14">LEV6574</strain>
    </source>
</reference>
<dbReference type="PROSITE" id="PS01145">
    <property type="entry name" value="RIBOSOMAL_L34E"/>
    <property type="match status" value="1"/>
</dbReference>
<feature type="binding site" evidence="10">
    <location>
        <position position="306"/>
    </location>
    <ligand>
        <name>Zn(2+)</name>
        <dbReference type="ChEBI" id="CHEBI:29105"/>
    </ligand>
</feature>
<dbReference type="GO" id="GO:0005840">
    <property type="term" value="C:ribosome"/>
    <property type="evidence" value="ECO:0007669"/>
    <property type="project" value="UniProtKB-KW"/>
</dbReference>
<keyword evidence="10" id="KW-0479">Metal-binding</keyword>
<dbReference type="Pfam" id="PF01199">
    <property type="entry name" value="Ribosomal_L34e"/>
    <property type="match status" value="1"/>
</dbReference>
<evidence type="ECO:0000313" key="14">
    <source>
        <dbReference type="Proteomes" id="UP000320475"/>
    </source>
</evidence>
<dbReference type="InterPro" id="IPR038562">
    <property type="entry name" value="Ribosomal_eL34_C_sf"/>
</dbReference>
<proteinExistence type="inferred from homology"/>
<dbReference type="InterPro" id="IPR004254">
    <property type="entry name" value="AdipoR/HlyIII-related"/>
</dbReference>
<organism evidence="13 14">
    <name type="scientific">Synchytrium endobioticum</name>
    <dbReference type="NCBI Taxonomy" id="286115"/>
    <lineage>
        <taxon>Eukaryota</taxon>
        <taxon>Fungi</taxon>
        <taxon>Fungi incertae sedis</taxon>
        <taxon>Chytridiomycota</taxon>
        <taxon>Chytridiomycota incertae sedis</taxon>
        <taxon>Chytridiomycetes</taxon>
        <taxon>Synchytriales</taxon>
        <taxon>Synchytriaceae</taxon>
        <taxon>Synchytrium</taxon>
    </lineage>
</organism>
<dbReference type="EMBL" id="QEAM01000290">
    <property type="protein sequence ID" value="TPX42036.1"/>
    <property type="molecule type" value="Genomic_DNA"/>
</dbReference>
<evidence type="ECO:0000256" key="12">
    <source>
        <dbReference type="SAM" id="Phobius"/>
    </source>
</evidence>
<feature type="binding site" evidence="10">
    <location>
        <position position="302"/>
    </location>
    <ligand>
        <name>Zn(2+)</name>
        <dbReference type="ChEBI" id="CHEBI:29105"/>
    </ligand>
</feature>
<keyword evidence="4 12" id="KW-0812">Transmembrane</keyword>
<feature type="transmembrane region" description="Helical" evidence="12">
    <location>
        <begin position="135"/>
        <end position="160"/>
    </location>
</feature>
<evidence type="ECO:0000256" key="9">
    <source>
        <dbReference type="ARBA" id="ARBA00035227"/>
    </source>
</evidence>
<sequence>MALKRVTLLDSSKLLNGDGSLVRQRKIPTPPPAKGTEPSPLLAHEQPDAIEKALTTVYEKMPHWVQDNASIRSGYRYIENSYHECAKSLFFLHNETMNVWTHLLGSLSFIGLAFGTIYAAGPWSNAMEKASWLDVVMWSCFFIGAIGCMGLSAAFHLFACHSQDVASAWNKADYVGIVTLIVGSAIPAIYYGFLCSPTLQTVYIAMMAVAGTATICVSASDRFRTARFRVPRTIIFVALGASGVVPIIHAMILWGFDFVTEAVSLGCMAIMGLFYVLGAVLYTSRFPERYWPGKFDIWFHSHSIFHIMVIAGAVTHYIGLLYMHHFWATHSHTCALARAGVAKLIDQTSRTPSNSSYPSIHFPSDTGTGVHQSTEMAQRVTYRRRLSYNTKSNKVRKVKTPGGRLVVQYVHKKAKGPKCGDCGTKLPGLPALRPIQYSRLSKSKKNVTRAYGGSRCGHCVRERIVRAFLIEEQKIVKKVLKSQ</sequence>
<feature type="transmembrane region" description="Helical" evidence="12">
    <location>
        <begin position="99"/>
        <end position="123"/>
    </location>
</feature>
<feature type="transmembrane region" description="Helical" evidence="12">
    <location>
        <begin position="199"/>
        <end position="221"/>
    </location>
</feature>
<dbReference type="GO" id="GO:0038023">
    <property type="term" value="F:signaling receptor activity"/>
    <property type="evidence" value="ECO:0007669"/>
    <property type="project" value="TreeGrafter"/>
</dbReference>
<dbReference type="GO" id="GO:0016020">
    <property type="term" value="C:membrane"/>
    <property type="evidence" value="ECO:0007669"/>
    <property type="project" value="UniProtKB-SubCell"/>
</dbReference>
<keyword evidence="8" id="KW-0687">Ribonucleoprotein</keyword>
<dbReference type="AlphaFoldDB" id="A0A507CSB2"/>
<evidence type="ECO:0000256" key="5">
    <source>
        <dbReference type="ARBA" id="ARBA00022980"/>
    </source>
</evidence>
<dbReference type="InterPro" id="IPR018065">
    <property type="entry name" value="Ribosomal_eL34_CS"/>
</dbReference>